<evidence type="ECO:0000256" key="2">
    <source>
        <dbReference type="ARBA" id="ARBA00022980"/>
    </source>
</evidence>
<dbReference type="SUPFAM" id="SSF54843">
    <property type="entry name" value="Ribosomal protein L22"/>
    <property type="match status" value="1"/>
</dbReference>
<keyword evidence="3 4" id="KW-0687">Ribonucleoprotein</keyword>
<dbReference type="InterPro" id="IPR001063">
    <property type="entry name" value="Ribosomal_uL22"/>
</dbReference>
<dbReference type="InterPro" id="IPR047867">
    <property type="entry name" value="Ribosomal_uL22_bac/org-type"/>
</dbReference>
<accession>A0A444WVD5</accession>
<evidence type="ECO:0000313" key="6">
    <source>
        <dbReference type="EMBL" id="RYQ81381.1"/>
    </source>
</evidence>
<dbReference type="PANTHER" id="PTHR13501">
    <property type="entry name" value="CHLOROPLAST 50S RIBOSOMAL PROTEIN L22-RELATED"/>
    <property type="match status" value="1"/>
</dbReference>
<comment type="caution">
    <text evidence="6">The sequence shown here is derived from an EMBL/GenBank/DDBJ whole genome shotgun (WGS) entry which is preliminary data.</text>
</comment>
<protein>
    <submittedName>
        <fullName evidence="6">Uncharacterized protein</fullName>
    </submittedName>
</protein>
<evidence type="ECO:0000313" key="7">
    <source>
        <dbReference type="Proteomes" id="UP000289738"/>
    </source>
</evidence>
<dbReference type="PANTHER" id="PTHR13501:SF8">
    <property type="entry name" value="LARGE RIBOSOMAL SUBUNIT PROTEIN UL22M"/>
    <property type="match status" value="1"/>
</dbReference>
<evidence type="ECO:0000256" key="1">
    <source>
        <dbReference type="ARBA" id="ARBA00009451"/>
    </source>
</evidence>
<evidence type="ECO:0000256" key="4">
    <source>
        <dbReference type="RuleBase" id="RU004005"/>
    </source>
</evidence>
<feature type="compositionally biased region" description="Polar residues" evidence="5">
    <location>
        <begin position="82"/>
        <end position="93"/>
    </location>
</feature>
<sequence length="492" mass="54057">MVSVGGGLGFGSGRKGGREGEGPPPLLLATVTPVPRRSVFVAGSHCEGGRRAPRAVSFSLSSPTSSSRRRPHLAVPPPPPRTSSRQIPQTQHCKPTPPPQGVEYCRRPSHSKFAIRHLSSLYSTPVRCHRSRLLPRARRPSSLSAQPSFRRRLFAVHVHVFVQLSSSFAFFAVHVRLAFTVRVHSLFTVRVRGSSGSHVAPVQTLRPTRALHPAVELLSFVAKECIVIMVQWQRHFLPVFRQIAHTATTSSPQGKGLTTLTARTILLPSISSRSPVYHSFQYQGISGSTCLLSKSSNLEQTPTSSPLALTSFLGSKEAQDQKQTPVKKERVQAVMSKIKQSPKKVNLVAALVRGMLVKDALLQLQVTVKRASRTVYQGITQAQGNAVNNHGLDAERLIVAEAFVGKGLFRKKVSYHSKGRAGIKVKPECRLTVVVREITAEEEAKIARLKVHNFRKLTKREKRLVPHQLIVSNPVWGRKNKSSDRNSSATAA</sequence>
<organism evidence="6 7">
    <name type="scientific">Arachis hypogaea</name>
    <name type="common">Peanut</name>
    <dbReference type="NCBI Taxonomy" id="3818"/>
    <lineage>
        <taxon>Eukaryota</taxon>
        <taxon>Viridiplantae</taxon>
        <taxon>Streptophyta</taxon>
        <taxon>Embryophyta</taxon>
        <taxon>Tracheophyta</taxon>
        <taxon>Spermatophyta</taxon>
        <taxon>Magnoliopsida</taxon>
        <taxon>eudicotyledons</taxon>
        <taxon>Gunneridae</taxon>
        <taxon>Pentapetalae</taxon>
        <taxon>rosids</taxon>
        <taxon>fabids</taxon>
        <taxon>Fabales</taxon>
        <taxon>Fabaceae</taxon>
        <taxon>Papilionoideae</taxon>
        <taxon>50 kb inversion clade</taxon>
        <taxon>dalbergioids sensu lato</taxon>
        <taxon>Dalbergieae</taxon>
        <taxon>Pterocarpus clade</taxon>
        <taxon>Arachis</taxon>
    </lineage>
</organism>
<name>A0A444WVD5_ARAHY</name>
<dbReference type="Pfam" id="PF00237">
    <property type="entry name" value="Ribosomal_L22"/>
    <property type="match status" value="1"/>
</dbReference>
<evidence type="ECO:0000256" key="3">
    <source>
        <dbReference type="ARBA" id="ARBA00023274"/>
    </source>
</evidence>
<feature type="compositionally biased region" description="Low complexity" evidence="5">
    <location>
        <begin position="57"/>
        <end position="66"/>
    </location>
</feature>
<proteinExistence type="inferred from homology"/>
<dbReference type="Proteomes" id="UP000289738">
    <property type="component" value="Unassembled WGS sequence"/>
</dbReference>
<dbReference type="AlphaFoldDB" id="A0A444WVD5"/>
<feature type="compositionally biased region" description="Gly residues" evidence="5">
    <location>
        <begin position="1"/>
        <end position="14"/>
    </location>
</feature>
<feature type="region of interest" description="Disordered" evidence="5">
    <location>
        <begin position="1"/>
        <end position="29"/>
    </location>
</feature>
<dbReference type="EMBL" id="SDMP01000021">
    <property type="protein sequence ID" value="RYQ81381.1"/>
    <property type="molecule type" value="Genomic_DNA"/>
</dbReference>
<feature type="region of interest" description="Disordered" evidence="5">
    <location>
        <begin position="45"/>
        <end position="102"/>
    </location>
</feature>
<keyword evidence="2 4" id="KW-0689">Ribosomal protein</keyword>
<dbReference type="GO" id="GO:0003735">
    <property type="term" value="F:structural constituent of ribosome"/>
    <property type="evidence" value="ECO:0007669"/>
    <property type="project" value="InterPro"/>
</dbReference>
<reference evidence="6 7" key="1">
    <citation type="submission" date="2019-01" db="EMBL/GenBank/DDBJ databases">
        <title>Sequencing of cultivated peanut Arachis hypogaea provides insights into genome evolution and oil improvement.</title>
        <authorList>
            <person name="Chen X."/>
        </authorList>
    </citation>
    <scope>NUCLEOTIDE SEQUENCE [LARGE SCALE GENOMIC DNA]</scope>
    <source>
        <strain evidence="7">cv. Fuhuasheng</strain>
        <tissue evidence="6">Leaves</tissue>
    </source>
</reference>
<dbReference type="Gene3D" id="3.90.470.10">
    <property type="entry name" value="Ribosomal protein L22/L17"/>
    <property type="match status" value="1"/>
</dbReference>
<evidence type="ECO:0000256" key="5">
    <source>
        <dbReference type="SAM" id="MobiDB-lite"/>
    </source>
</evidence>
<gene>
    <name evidence="6" type="ORF">Ahy_Scaffold1g107329</name>
</gene>
<comment type="similarity">
    <text evidence="1 4">Belongs to the universal ribosomal protein uL22 family.</text>
</comment>
<dbReference type="FunFam" id="3.90.470.10:FF:000013">
    <property type="entry name" value="50S ribosomal protein L22"/>
    <property type="match status" value="1"/>
</dbReference>
<dbReference type="InterPro" id="IPR036394">
    <property type="entry name" value="Ribosomal_uL22_sf"/>
</dbReference>
<dbReference type="GO" id="GO:0005762">
    <property type="term" value="C:mitochondrial large ribosomal subunit"/>
    <property type="evidence" value="ECO:0007669"/>
    <property type="project" value="TreeGrafter"/>
</dbReference>
<keyword evidence="7" id="KW-1185">Reference proteome</keyword>
<dbReference type="CDD" id="cd00336">
    <property type="entry name" value="Ribosomal_L22"/>
    <property type="match status" value="1"/>
</dbReference>
<dbReference type="GO" id="GO:0006412">
    <property type="term" value="P:translation"/>
    <property type="evidence" value="ECO:0007669"/>
    <property type="project" value="InterPro"/>
</dbReference>